<dbReference type="AlphaFoldDB" id="A0A834MA04"/>
<evidence type="ECO:0000313" key="1">
    <source>
        <dbReference type="EMBL" id="KAF7273931.1"/>
    </source>
</evidence>
<name>A0A834MA04_RHYFE</name>
<gene>
    <name evidence="1" type="ORF">GWI33_013392</name>
</gene>
<comment type="caution">
    <text evidence="1">The sequence shown here is derived from an EMBL/GenBank/DDBJ whole genome shotgun (WGS) entry which is preliminary data.</text>
</comment>
<proteinExistence type="predicted"/>
<sequence>MVTDIMRLKYQGQRKEQLRILFPRRDGTKWRIQEEIPMFENEEIPMFENEEIWKAANALKSCKTPGTDGIPVDMSYQNREWTVLLTLDIKNAFNSASCTGIVDQLRSKNISAYLLSSFRGRKSSLRGRTVDAGQV</sequence>
<reference evidence="1" key="1">
    <citation type="submission" date="2020-08" db="EMBL/GenBank/DDBJ databases">
        <title>Genome sequencing and assembly of the red palm weevil Rhynchophorus ferrugineus.</title>
        <authorList>
            <person name="Dias G.B."/>
            <person name="Bergman C.M."/>
            <person name="Manee M."/>
        </authorList>
    </citation>
    <scope>NUCLEOTIDE SEQUENCE</scope>
    <source>
        <strain evidence="1">AA-2017</strain>
        <tissue evidence="1">Whole larva</tissue>
    </source>
</reference>
<evidence type="ECO:0000313" key="2">
    <source>
        <dbReference type="Proteomes" id="UP000625711"/>
    </source>
</evidence>
<dbReference type="Proteomes" id="UP000625711">
    <property type="component" value="Unassembled WGS sequence"/>
</dbReference>
<organism evidence="1 2">
    <name type="scientific">Rhynchophorus ferrugineus</name>
    <name type="common">Red palm weevil</name>
    <name type="synonym">Curculio ferrugineus</name>
    <dbReference type="NCBI Taxonomy" id="354439"/>
    <lineage>
        <taxon>Eukaryota</taxon>
        <taxon>Metazoa</taxon>
        <taxon>Ecdysozoa</taxon>
        <taxon>Arthropoda</taxon>
        <taxon>Hexapoda</taxon>
        <taxon>Insecta</taxon>
        <taxon>Pterygota</taxon>
        <taxon>Neoptera</taxon>
        <taxon>Endopterygota</taxon>
        <taxon>Coleoptera</taxon>
        <taxon>Polyphaga</taxon>
        <taxon>Cucujiformia</taxon>
        <taxon>Curculionidae</taxon>
        <taxon>Dryophthorinae</taxon>
        <taxon>Rhynchophorus</taxon>
    </lineage>
</organism>
<dbReference type="EMBL" id="JAACXV010013217">
    <property type="protein sequence ID" value="KAF7273931.1"/>
    <property type="molecule type" value="Genomic_DNA"/>
</dbReference>
<protein>
    <recommendedName>
        <fullName evidence="3">Reverse transcriptase domain-containing protein</fullName>
    </recommendedName>
</protein>
<keyword evidence="2" id="KW-1185">Reference proteome</keyword>
<evidence type="ECO:0008006" key="3">
    <source>
        <dbReference type="Google" id="ProtNLM"/>
    </source>
</evidence>
<dbReference type="OrthoDB" id="6778504at2759"/>
<accession>A0A834MA04</accession>